<comment type="caution">
    <text evidence="1">The sequence shown here is derived from an EMBL/GenBank/DDBJ whole genome shotgun (WGS) entry which is preliminary data.</text>
</comment>
<dbReference type="AlphaFoldDB" id="A0A4Z2ER03"/>
<evidence type="ECO:0000313" key="1">
    <source>
        <dbReference type="EMBL" id="TNN31001.1"/>
    </source>
</evidence>
<gene>
    <name evidence="1" type="ORF">EYF80_058847</name>
</gene>
<proteinExistence type="predicted"/>
<evidence type="ECO:0000313" key="2">
    <source>
        <dbReference type="Proteomes" id="UP000314294"/>
    </source>
</evidence>
<keyword evidence="2" id="KW-1185">Reference proteome</keyword>
<name>A0A4Z2ER03_9TELE</name>
<dbReference type="Proteomes" id="UP000314294">
    <property type="component" value="Unassembled WGS sequence"/>
</dbReference>
<dbReference type="EMBL" id="SRLO01003912">
    <property type="protein sequence ID" value="TNN31001.1"/>
    <property type="molecule type" value="Genomic_DNA"/>
</dbReference>
<reference evidence="1 2" key="1">
    <citation type="submission" date="2019-03" db="EMBL/GenBank/DDBJ databases">
        <title>First draft genome of Liparis tanakae, snailfish: a comprehensive survey of snailfish specific genes.</title>
        <authorList>
            <person name="Kim W."/>
            <person name="Song I."/>
            <person name="Jeong J.-H."/>
            <person name="Kim D."/>
            <person name="Kim S."/>
            <person name="Ryu S."/>
            <person name="Song J.Y."/>
            <person name="Lee S.K."/>
        </authorList>
    </citation>
    <scope>NUCLEOTIDE SEQUENCE [LARGE SCALE GENOMIC DNA]</scope>
    <source>
        <tissue evidence="1">Muscle</tissue>
    </source>
</reference>
<protein>
    <submittedName>
        <fullName evidence="1">Uncharacterized protein</fullName>
    </submittedName>
</protein>
<organism evidence="1 2">
    <name type="scientific">Liparis tanakae</name>
    <name type="common">Tanaka's snailfish</name>
    <dbReference type="NCBI Taxonomy" id="230148"/>
    <lineage>
        <taxon>Eukaryota</taxon>
        <taxon>Metazoa</taxon>
        <taxon>Chordata</taxon>
        <taxon>Craniata</taxon>
        <taxon>Vertebrata</taxon>
        <taxon>Euteleostomi</taxon>
        <taxon>Actinopterygii</taxon>
        <taxon>Neopterygii</taxon>
        <taxon>Teleostei</taxon>
        <taxon>Neoteleostei</taxon>
        <taxon>Acanthomorphata</taxon>
        <taxon>Eupercaria</taxon>
        <taxon>Perciformes</taxon>
        <taxon>Cottioidei</taxon>
        <taxon>Cottales</taxon>
        <taxon>Liparidae</taxon>
        <taxon>Liparis</taxon>
    </lineage>
</organism>
<accession>A0A4Z2ER03</accession>
<sequence>MPSSGSASFFTFTTMPLGRLGPERLHQPLLLPQHPGQLLDLLVLLLEHLVLFKRGRVHGDATQGLRRLRGAGRRPGEAAGALRLLLDLGERGHVGRVLRRRVQRELGQGRAHLGDTTRRAHDSSSNLVSSGLIPASDLSEGVGDIGGLELVLPKRMTRPGIT</sequence>